<comment type="caution">
    <text evidence="5">The sequence shown here is derived from an EMBL/GenBank/DDBJ whole genome shotgun (WGS) entry which is preliminary data.</text>
</comment>
<evidence type="ECO:0000313" key="6">
    <source>
        <dbReference type="Proteomes" id="UP001374579"/>
    </source>
</evidence>
<proteinExistence type="inferred from homology"/>
<dbReference type="PROSITE" id="PS51203">
    <property type="entry name" value="CS"/>
    <property type="match status" value="1"/>
</dbReference>
<feature type="compositionally biased region" description="Acidic residues" evidence="3">
    <location>
        <begin position="460"/>
        <end position="493"/>
    </location>
</feature>
<comment type="similarity">
    <text evidence="1">Belongs to the SHQ1 family.</text>
</comment>
<feature type="region of interest" description="Disordered" evidence="3">
    <location>
        <begin position="119"/>
        <end position="144"/>
    </location>
</feature>
<dbReference type="GO" id="GO:0051082">
    <property type="term" value="F:unfolded protein binding"/>
    <property type="evidence" value="ECO:0007669"/>
    <property type="project" value="TreeGrafter"/>
</dbReference>
<keyword evidence="6" id="KW-1185">Reference proteome</keyword>
<dbReference type="InterPro" id="IPR008978">
    <property type="entry name" value="HSP20-like_chaperone"/>
</dbReference>
<feature type="compositionally biased region" description="Polar residues" evidence="3">
    <location>
        <begin position="498"/>
        <end position="526"/>
    </location>
</feature>
<feature type="region of interest" description="Disordered" evidence="3">
    <location>
        <begin position="453"/>
        <end position="526"/>
    </location>
</feature>
<dbReference type="InterPro" id="IPR048696">
    <property type="entry name" value="SHQ1-like_CS"/>
</dbReference>
<feature type="compositionally biased region" description="Polar residues" evidence="3">
    <location>
        <begin position="120"/>
        <end position="137"/>
    </location>
</feature>
<dbReference type="InterPro" id="IPR007009">
    <property type="entry name" value="Shq1_C"/>
</dbReference>
<evidence type="ECO:0000259" key="4">
    <source>
        <dbReference type="PROSITE" id="PS51203"/>
    </source>
</evidence>
<dbReference type="InterPro" id="IPR007052">
    <property type="entry name" value="CS_dom"/>
</dbReference>
<dbReference type="Proteomes" id="UP001374579">
    <property type="component" value="Unassembled WGS sequence"/>
</dbReference>
<accession>A0AAN9GKM9</accession>
<dbReference type="Pfam" id="PF21413">
    <property type="entry name" value="SHQ1-like_CS"/>
    <property type="match status" value="1"/>
</dbReference>
<dbReference type="GO" id="GO:0005737">
    <property type="term" value="C:cytoplasm"/>
    <property type="evidence" value="ECO:0007669"/>
    <property type="project" value="TreeGrafter"/>
</dbReference>
<dbReference type="AlphaFoldDB" id="A0AAN9GKM9"/>
<evidence type="ECO:0000256" key="3">
    <source>
        <dbReference type="SAM" id="MobiDB-lite"/>
    </source>
</evidence>
<feature type="domain" description="CS" evidence="4">
    <location>
        <begin position="1"/>
        <end position="90"/>
    </location>
</feature>
<dbReference type="PANTHER" id="PTHR12967:SF0">
    <property type="entry name" value="PROTEIN SHQ1 HOMOLOG"/>
    <property type="match status" value="1"/>
</dbReference>
<dbReference type="InterPro" id="IPR039742">
    <property type="entry name" value="Shq1"/>
</dbReference>
<dbReference type="Pfam" id="PF04925">
    <property type="entry name" value="SHQ1"/>
    <property type="match status" value="1"/>
</dbReference>
<sequence length="526" mass="58915">MLTPRFELSQDDDFIILVIHAPYAKVAETEFHIQDEIVCFYSKPYYLRLHLPNRVLDEDDRNEATYDVDKGTFTAKIGKENKGEEFEGLDMLTKLLTPPDGGEKPKLFSPGLVEEIGSSDLDQSAVSPEQAGNSSEGVKTGYEDDEDDFDWYIEQSVPSEVEGLSGGAKYGFALTKSGMSEKLLEEFSEVLSIRDPDNMSSAEKRQQRLAQEADNFCEEHYLADLYDNDEMSEILKFEPWWSKACADCKLSEEEKDKLLKLPKKKHLIDADVLPTVYLGLVDIVFAYAYNHRVLYGESNTESGWTIAKLAATLSWFESFTSLQDVVVSCVRRALAYPLHRNWQLCEKVLEDVQTLFAGGKKPLLKCLLDVHAALIVSDPHYIFNDLYITDYCVWIQSAKSKKIQSLADALKATVVAKSDVGFELEELENAAALVVKEQESCVGEITSKLGQMGVRKSALDSDDDSNEDDEDSEEDSDEDSSESDTDSDESEQSDETHPQNNGLPENEGVTENRQNPKPDSANSEIA</sequence>
<evidence type="ECO:0000313" key="5">
    <source>
        <dbReference type="EMBL" id="KAK7111466.1"/>
    </source>
</evidence>
<dbReference type="PANTHER" id="PTHR12967">
    <property type="entry name" value="PROTEIN SHQ1 HOMOLOG"/>
    <property type="match status" value="1"/>
</dbReference>
<organism evidence="5 6">
    <name type="scientific">Littorina saxatilis</name>
    <dbReference type="NCBI Taxonomy" id="31220"/>
    <lineage>
        <taxon>Eukaryota</taxon>
        <taxon>Metazoa</taxon>
        <taxon>Spiralia</taxon>
        <taxon>Lophotrochozoa</taxon>
        <taxon>Mollusca</taxon>
        <taxon>Gastropoda</taxon>
        <taxon>Caenogastropoda</taxon>
        <taxon>Littorinimorpha</taxon>
        <taxon>Littorinoidea</taxon>
        <taxon>Littorinidae</taxon>
        <taxon>Littorina</taxon>
    </lineage>
</organism>
<evidence type="ECO:0000256" key="2">
    <source>
        <dbReference type="ARBA" id="ARBA00013750"/>
    </source>
</evidence>
<name>A0AAN9GKM9_9CAEN</name>
<dbReference type="GO" id="GO:0000493">
    <property type="term" value="P:box H/ACA snoRNP assembly"/>
    <property type="evidence" value="ECO:0007669"/>
    <property type="project" value="InterPro"/>
</dbReference>
<dbReference type="Gene3D" id="2.60.40.790">
    <property type="match status" value="1"/>
</dbReference>
<dbReference type="EMBL" id="JBAMIC010000002">
    <property type="protein sequence ID" value="KAK7111466.1"/>
    <property type="molecule type" value="Genomic_DNA"/>
</dbReference>
<dbReference type="GO" id="GO:0005654">
    <property type="term" value="C:nucleoplasm"/>
    <property type="evidence" value="ECO:0007669"/>
    <property type="project" value="TreeGrafter"/>
</dbReference>
<gene>
    <name evidence="5" type="ORF">V1264_011092</name>
</gene>
<reference evidence="5 6" key="1">
    <citation type="submission" date="2024-02" db="EMBL/GenBank/DDBJ databases">
        <title>Chromosome-scale genome assembly of the rough periwinkle Littorina saxatilis.</title>
        <authorList>
            <person name="De Jode A."/>
            <person name="Faria R."/>
            <person name="Formenti G."/>
            <person name="Sims Y."/>
            <person name="Smith T.P."/>
            <person name="Tracey A."/>
            <person name="Wood J.M.D."/>
            <person name="Zagrodzka Z.B."/>
            <person name="Johannesson K."/>
            <person name="Butlin R.K."/>
            <person name="Leder E.H."/>
        </authorList>
    </citation>
    <scope>NUCLEOTIDE SEQUENCE [LARGE SCALE GENOMIC DNA]</scope>
    <source>
        <strain evidence="5">Snail1</strain>
        <tissue evidence="5">Muscle</tissue>
    </source>
</reference>
<evidence type="ECO:0000256" key="1">
    <source>
        <dbReference type="ARBA" id="ARBA00005607"/>
    </source>
</evidence>
<protein>
    <recommendedName>
        <fullName evidence="2">Protein SHQ1 homolog</fullName>
    </recommendedName>
</protein>